<gene>
    <name evidence="10" type="primary">ybeY</name>
    <name evidence="11" type="synonym">pdxJ</name>
    <name evidence="12" type="ORF">DBT_1499</name>
</gene>
<comment type="catalytic activity">
    <reaction evidence="11">
        <text>3-amino-2-oxopropyl phosphate + 1-deoxy-D-xylulose 5-phosphate = pyridoxine 5'-phosphate + phosphate + 2 H2O + H(+)</text>
        <dbReference type="Rhea" id="RHEA:15265"/>
        <dbReference type="ChEBI" id="CHEBI:15377"/>
        <dbReference type="ChEBI" id="CHEBI:15378"/>
        <dbReference type="ChEBI" id="CHEBI:43474"/>
        <dbReference type="ChEBI" id="CHEBI:57279"/>
        <dbReference type="ChEBI" id="CHEBI:57792"/>
        <dbReference type="ChEBI" id="CHEBI:58589"/>
        <dbReference type="EC" id="2.6.99.2"/>
    </reaction>
</comment>
<dbReference type="SUPFAM" id="SSF63892">
    <property type="entry name" value="Pyridoxine 5'-phosphate synthase"/>
    <property type="match status" value="1"/>
</dbReference>
<reference evidence="12 13" key="1">
    <citation type="submission" date="2016-06" db="EMBL/GenBank/DDBJ databases">
        <title>Respiratory ammonification of nitrate coupled to the oxidation of elemental sulfur in deep-sea autotrophic thermophilic bacteria.</title>
        <authorList>
            <person name="Slobodkina G.B."/>
            <person name="Mardanov A.V."/>
            <person name="Ravin N.V."/>
            <person name="Frolova A.A."/>
            <person name="Viryasiv M.B."/>
            <person name="Chernyh N.A."/>
            <person name="Bonch-Osmolovskaya E.A."/>
            <person name="Slobodkin A.I."/>
        </authorList>
    </citation>
    <scope>NUCLEOTIDE SEQUENCE [LARGE SCALE GENOMIC DNA]</scope>
    <source>
        <strain evidence="12 13">S69</strain>
    </source>
</reference>
<feature type="binding site" evidence="11">
    <location>
        <position position="162"/>
    </location>
    <ligand>
        <name>3-amino-2-oxopropyl phosphate</name>
        <dbReference type="ChEBI" id="CHEBI:57279"/>
    </ligand>
</feature>
<feature type="active site" description="Proton acceptor" evidence="11">
    <location>
        <position position="187"/>
    </location>
</feature>
<comment type="subcellular location">
    <subcellularLocation>
        <location evidence="10">Cytoplasm</location>
    </subcellularLocation>
</comment>
<keyword evidence="9 11" id="KW-0664">Pyridoxine biosynthesis</keyword>
<organism evidence="12 13">
    <name type="scientific">Dissulfuribacter thermophilus</name>
    <dbReference type="NCBI Taxonomy" id="1156395"/>
    <lineage>
        <taxon>Bacteria</taxon>
        <taxon>Pseudomonadati</taxon>
        <taxon>Thermodesulfobacteriota</taxon>
        <taxon>Dissulfuribacteria</taxon>
        <taxon>Dissulfuribacterales</taxon>
        <taxon>Dissulfuribacteraceae</taxon>
        <taxon>Dissulfuribacter</taxon>
    </lineage>
</organism>
<evidence type="ECO:0000256" key="8">
    <source>
        <dbReference type="ARBA" id="ARBA00022833"/>
    </source>
</evidence>
<dbReference type="UniPathway" id="UPA00244">
    <property type="reaction ID" value="UER00313"/>
</dbReference>
<feature type="binding site" evidence="10">
    <location>
        <position position="112"/>
    </location>
    <ligand>
        <name>Zn(2+)</name>
        <dbReference type="ChEBI" id="CHEBI:29105"/>
        <note>catalytic</note>
    </ligand>
</feature>
<feature type="active site" description="Proton donor" evidence="11">
    <location>
        <position position="335"/>
    </location>
</feature>
<dbReference type="InterPro" id="IPR013785">
    <property type="entry name" value="Aldolase_TIM"/>
</dbReference>
<feature type="binding site" evidence="11">
    <location>
        <position position="151"/>
    </location>
    <ligand>
        <name>3-amino-2-oxopropyl phosphate</name>
        <dbReference type="ChEBI" id="CHEBI:57279"/>
    </ligand>
</feature>
<evidence type="ECO:0000256" key="6">
    <source>
        <dbReference type="ARBA" id="ARBA00022759"/>
    </source>
</evidence>
<dbReference type="Gene3D" id="3.20.20.70">
    <property type="entry name" value="Aldolase class I"/>
    <property type="match status" value="1"/>
</dbReference>
<keyword evidence="4 10" id="KW-0540">Nuclease</keyword>
<keyword evidence="6 10" id="KW-0255">Endonuclease</keyword>
<dbReference type="CDD" id="cd00003">
    <property type="entry name" value="PNPsynthase"/>
    <property type="match status" value="1"/>
</dbReference>
<dbReference type="GO" id="GO:0004222">
    <property type="term" value="F:metalloendopeptidase activity"/>
    <property type="evidence" value="ECO:0007669"/>
    <property type="project" value="InterPro"/>
</dbReference>
<comment type="subunit">
    <text evidence="11">Homooctamer; tetramer of dimers.</text>
</comment>
<dbReference type="GO" id="GO:0004521">
    <property type="term" value="F:RNA endonuclease activity"/>
    <property type="evidence" value="ECO:0007669"/>
    <property type="project" value="UniProtKB-UniRule"/>
</dbReference>
<keyword evidence="8 10" id="KW-0862">Zinc</keyword>
<evidence type="ECO:0000313" key="13">
    <source>
        <dbReference type="Proteomes" id="UP000093080"/>
    </source>
</evidence>
<dbReference type="STRING" id="1156395.DBT_1499"/>
<dbReference type="GO" id="GO:0008270">
    <property type="term" value="F:zinc ion binding"/>
    <property type="evidence" value="ECO:0007669"/>
    <property type="project" value="UniProtKB-UniRule"/>
</dbReference>
<feature type="active site" description="Proton acceptor" evidence="11">
    <location>
        <position position="214"/>
    </location>
</feature>
<dbReference type="InterPro" id="IPR023091">
    <property type="entry name" value="MetalPrtase_cat_dom_sf_prd"/>
</dbReference>
<comment type="similarity">
    <text evidence="1 10">Belongs to the endoribonuclease YbeY family.</text>
</comment>
<evidence type="ECO:0000256" key="11">
    <source>
        <dbReference type="HAMAP-Rule" id="MF_00279"/>
    </source>
</evidence>
<name>A0A1B9F583_9BACT</name>
<evidence type="ECO:0000256" key="2">
    <source>
        <dbReference type="ARBA" id="ARBA00022490"/>
    </source>
</evidence>
<accession>A0A1B9F583</accession>
<feature type="binding site" evidence="11">
    <location>
        <begin position="357"/>
        <end position="358"/>
    </location>
    <ligand>
        <name>3-amino-2-oxopropyl phosphate</name>
        <dbReference type="ChEBI" id="CHEBI:57279"/>
    </ligand>
</feature>
<evidence type="ECO:0000313" key="12">
    <source>
        <dbReference type="EMBL" id="OCC15013.1"/>
    </source>
</evidence>
<dbReference type="InterPro" id="IPR002036">
    <property type="entry name" value="YbeY"/>
</dbReference>
<feature type="binding site" evidence="11">
    <location>
        <position position="244"/>
    </location>
    <ligand>
        <name>1-deoxy-D-xylulose 5-phosphate</name>
        <dbReference type="ChEBI" id="CHEBI:57792"/>
    </ligand>
</feature>
<sequence length="386" mass="42828">MPVLVSFKGLAPHPGMRIFIERLGQRLLRKSGLIDRELSVLLVSDPVIEEINAQWFGRKSPTNCISFPQEGGPLSLLGDIVISIDTARKEAEASGRRLSNRLMELLVHGFSHLLGYDHELGPIQEREQLEHERGLINALLKEAIMAELCVNVDHVATIRQARGGDEPDPVVAANIVELAGADGVVVHLREDRRHIQDRDLRLIRQIVSTRLTLEMAATEEMLRIAEEVRPDVVTLVPERREEITTEGGLDVVGLEDKIRTAVQRLNDAGIPVTLFVDPEEAQIEATSRVGAQAIEIHTGRYAEAKTEEEIDREFESIVRSARIGADLGLKVNVGHGLNYKNVVRLTAIPEIEEFSIGHSIISRAVMVGLERAVRDMIALIKQGFLV</sequence>
<keyword evidence="7 10" id="KW-0378">Hydrolase</keyword>
<evidence type="ECO:0000256" key="9">
    <source>
        <dbReference type="ARBA" id="ARBA00023096"/>
    </source>
</evidence>
<dbReference type="NCBIfam" id="TIGR00043">
    <property type="entry name" value="rRNA maturation RNase YbeY"/>
    <property type="match status" value="1"/>
</dbReference>
<dbReference type="HAMAP" id="MF_00009">
    <property type="entry name" value="Endoribonucl_YbeY"/>
    <property type="match status" value="1"/>
</dbReference>
<dbReference type="PANTHER" id="PTHR30456">
    <property type="entry name" value="PYRIDOXINE 5'-PHOSPHATE SYNTHASE"/>
    <property type="match status" value="1"/>
</dbReference>
<feature type="binding site" evidence="11">
    <location>
        <position position="194"/>
    </location>
    <ligand>
        <name>1-deoxy-D-xylulose 5-phosphate</name>
        <dbReference type="ChEBI" id="CHEBI:57792"/>
    </ligand>
</feature>
<comment type="function">
    <text evidence="10">Single strand-specific metallo-endoribonuclease involved in late-stage 70S ribosome quality control and in maturation of the 3' terminus of the 16S rRNA.</text>
</comment>
<evidence type="ECO:0000256" key="4">
    <source>
        <dbReference type="ARBA" id="ARBA00022722"/>
    </source>
</evidence>
<dbReference type="GO" id="GO:0006364">
    <property type="term" value="P:rRNA processing"/>
    <property type="evidence" value="ECO:0007669"/>
    <property type="project" value="UniProtKB-UniRule"/>
</dbReference>
<comment type="similarity">
    <text evidence="11">Belongs to the PNP synthase family.</text>
</comment>
<comment type="caution">
    <text evidence="12">The sequence shown here is derived from an EMBL/GenBank/DDBJ whole genome shotgun (WGS) entry which is preliminary data.</text>
</comment>
<dbReference type="InterPro" id="IPR004569">
    <property type="entry name" value="PyrdxlP_synth_PdxJ"/>
</dbReference>
<feature type="binding site" evidence="10">
    <location>
        <position position="108"/>
    </location>
    <ligand>
        <name>Zn(2+)</name>
        <dbReference type="ChEBI" id="CHEBI:29105"/>
        <note>catalytic</note>
    </ligand>
</feature>
<keyword evidence="2 10" id="KW-0963">Cytoplasm</keyword>
<evidence type="ECO:0000256" key="10">
    <source>
        <dbReference type="HAMAP-Rule" id="MF_00009"/>
    </source>
</evidence>
<comment type="cofactor">
    <cofactor evidence="10">
        <name>Zn(2+)</name>
        <dbReference type="ChEBI" id="CHEBI:29105"/>
    </cofactor>
    <text evidence="10">Binds 1 zinc ion.</text>
</comment>
<proteinExistence type="inferred from homology"/>
<feature type="binding site" evidence="10">
    <location>
        <position position="118"/>
    </location>
    <ligand>
        <name>Zn(2+)</name>
        <dbReference type="ChEBI" id="CHEBI:29105"/>
        <note>catalytic</note>
    </ligand>
</feature>
<dbReference type="Proteomes" id="UP000093080">
    <property type="component" value="Unassembled WGS sequence"/>
</dbReference>
<evidence type="ECO:0000256" key="5">
    <source>
        <dbReference type="ARBA" id="ARBA00022723"/>
    </source>
</evidence>
<dbReference type="SUPFAM" id="SSF55486">
    <property type="entry name" value="Metalloproteases ('zincins'), catalytic domain"/>
    <property type="match status" value="1"/>
</dbReference>
<evidence type="ECO:0000256" key="1">
    <source>
        <dbReference type="ARBA" id="ARBA00010875"/>
    </source>
</evidence>
<dbReference type="PANTHER" id="PTHR30456:SF0">
    <property type="entry name" value="PYRIDOXINE 5'-PHOSPHATE SYNTHASE"/>
    <property type="match status" value="1"/>
</dbReference>
<protein>
    <recommendedName>
        <fullName evidence="10 11">Multifunctional fusion protein</fullName>
    </recommendedName>
    <domain>
        <recommendedName>
            <fullName evidence="11">Pyridoxine 5'-phosphate synthase</fullName>
            <shortName evidence="11">PNP synthase</shortName>
            <ecNumber evidence="11">2.6.99.2</ecNumber>
        </recommendedName>
    </domain>
    <domain>
        <recommendedName>
            <fullName evidence="10">Endoribonuclease YbeY</fullName>
            <ecNumber evidence="10">3.1.-.-</ecNumber>
        </recommendedName>
    </domain>
</protein>
<dbReference type="GO" id="GO:0033856">
    <property type="term" value="F:pyridoxine 5'-phosphate synthase activity"/>
    <property type="evidence" value="ECO:0007669"/>
    <property type="project" value="UniProtKB-UniRule"/>
</dbReference>
<feature type="site" description="Transition state stabilizer" evidence="11">
    <location>
        <position position="295"/>
    </location>
</feature>
<keyword evidence="13" id="KW-1185">Reference proteome</keyword>
<dbReference type="GO" id="GO:0008615">
    <property type="term" value="P:pyridoxine biosynthetic process"/>
    <property type="evidence" value="ECO:0007669"/>
    <property type="project" value="UniProtKB-UniRule"/>
</dbReference>
<dbReference type="EC" id="3.1.-.-" evidence="10"/>
<feature type="binding site" evidence="11">
    <location>
        <position position="189"/>
    </location>
    <ligand>
        <name>1-deoxy-D-xylulose 5-phosphate</name>
        <dbReference type="ChEBI" id="CHEBI:57792"/>
    </ligand>
</feature>
<evidence type="ECO:0000256" key="7">
    <source>
        <dbReference type="ARBA" id="ARBA00022801"/>
    </source>
</evidence>
<dbReference type="GO" id="GO:0005829">
    <property type="term" value="C:cytosol"/>
    <property type="evidence" value="ECO:0007669"/>
    <property type="project" value="TreeGrafter"/>
</dbReference>
<dbReference type="NCBIfam" id="NF003627">
    <property type="entry name" value="PRK05265.1-5"/>
    <property type="match status" value="1"/>
</dbReference>
<comment type="function">
    <text evidence="11">Catalyzes the complicated ring closure reaction between the two acyclic compounds 1-deoxy-D-xylulose-5-phosphate (DXP) and 3-amino-2-oxopropyl phosphate (1-amino-acetone-3-phosphate or AAP) to form pyridoxine 5'-phosphate (PNP) and inorganic phosphate.</text>
</comment>
<dbReference type="AlphaFoldDB" id="A0A1B9F583"/>
<dbReference type="Pfam" id="PF02130">
    <property type="entry name" value="YbeY"/>
    <property type="match status" value="1"/>
</dbReference>
<keyword evidence="3 11" id="KW-0808">Transferase</keyword>
<evidence type="ECO:0000256" key="3">
    <source>
        <dbReference type="ARBA" id="ARBA00022679"/>
    </source>
</evidence>
<dbReference type="Gene3D" id="3.40.390.30">
    <property type="entry name" value="Metalloproteases ('zincins'), catalytic domain"/>
    <property type="match status" value="1"/>
</dbReference>
<comment type="pathway">
    <text evidence="11">Cofactor biosynthesis; pyridoxine 5'-phosphate biosynthesis; pyridoxine 5'-phosphate from D-erythrose 4-phosphate: step 5/5.</text>
</comment>
<dbReference type="EMBL" id="MAGO01000007">
    <property type="protein sequence ID" value="OCC15013.1"/>
    <property type="molecule type" value="Genomic_DNA"/>
</dbReference>
<keyword evidence="10" id="KW-0690">Ribosome biogenesis</keyword>
<keyword evidence="5 10" id="KW-0479">Metal-binding</keyword>
<dbReference type="PATRIC" id="fig|1156395.6.peg.1512"/>
<dbReference type="NCBIfam" id="TIGR00559">
    <property type="entry name" value="pdxJ"/>
    <property type="match status" value="1"/>
</dbReference>
<dbReference type="NCBIfam" id="NF003625">
    <property type="entry name" value="PRK05265.1-3"/>
    <property type="match status" value="1"/>
</dbReference>
<dbReference type="Pfam" id="PF03740">
    <property type="entry name" value="PdxJ"/>
    <property type="match status" value="1"/>
</dbReference>
<feature type="binding site" evidence="11">
    <location>
        <position position="336"/>
    </location>
    <ligand>
        <name>3-amino-2-oxopropyl phosphate</name>
        <dbReference type="ChEBI" id="CHEBI:57279"/>
    </ligand>
</feature>
<dbReference type="HAMAP" id="MF_00279">
    <property type="entry name" value="PdxJ"/>
    <property type="match status" value="1"/>
</dbReference>
<dbReference type="EC" id="2.6.99.2" evidence="11"/>
<feature type="binding site" evidence="11">
    <location>
        <begin position="153"/>
        <end position="154"/>
    </location>
    <ligand>
        <name>1-deoxy-D-xylulose 5-phosphate</name>
        <dbReference type="ChEBI" id="CHEBI:57792"/>
    </ligand>
</feature>
<dbReference type="InterPro" id="IPR036130">
    <property type="entry name" value="Pyridoxine-5'_phos_synth"/>
</dbReference>
<keyword evidence="10" id="KW-0698">rRNA processing</keyword>